<dbReference type="REBASE" id="186973">
    <property type="entry name" value="M.CisSETORF24180P"/>
</dbReference>
<accession>A0A1L8D5M8</accession>
<dbReference type="InterPro" id="IPR017985">
    <property type="entry name" value="MeTrfase_CN4_CS"/>
</dbReference>
<comment type="similarity">
    <text evidence="1">Belongs to the N(4)/N(6)-methyltransferase family. N(4) subfamily.</text>
</comment>
<dbReference type="Pfam" id="PF01555">
    <property type="entry name" value="N6_N4_Mtase"/>
    <property type="match status" value="1"/>
</dbReference>
<comment type="caution">
    <text evidence="11">The sequence shown here is derived from an EMBL/GenBank/DDBJ whole genome shotgun (WGS) entry which is preliminary data.</text>
</comment>
<evidence type="ECO:0000256" key="2">
    <source>
        <dbReference type="ARBA" id="ARBA00022603"/>
    </source>
</evidence>
<keyword evidence="6" id="KW-0238">DNA-binding</keyword>
<dbReference type="InterPro" id="IPR016071">
    <property type="entry name" value="Staphylococal_nuclease_OB-fold"/>
</dbReference>
<dbReference type="InterPro" id="IPR029063">
    <property type="entry name" value="SAM-dependent_MTases_sf"/>
</dbReference>
<dbReference type="Gene3D" id="3.40.50.150">
    <property type="entry name" value="Vaccinia Virus protein VP39"/>
    <property type="match status" value="1"/>
</dbReference>
<keyword evidence="2 11" id="KW-0489">Methyltransferase</keyword>
<evidence type="ECO:0000256" key="1">
    <source>
        <dbReference type="ARBA" id="ARBA00010203"/>
    </source>
</evidence>
<dbReference type="SUPFAM" id="SSF53335">
    <property type="entry name" value="S-adenosyl-L-methionine-dependent methyltransferases"/>
    <property type="match status" value="1"/>
</dbReference>
<dbReference type="GO" id="GO:0003677">
    <property type="term" value="F:DNA binding"/>
    <property type="evidence" value="ECO:0007669"/>
    <property type="project" value="UniProtKB-KW"/>
</dbReference>
<dbReference type="EMBL" id="BDJL01000142">
    <property type="protein sequence ID" value="GAV26485.1"/>
    <property type="molecule type" value="Genomic_DNA"/>
</dbReference>
<feature type="domain" description="DNA methylase N-4/N-6" evidence="10">
    <location>
        <begin position="9"/>
        <end position="239"/>
    </location>
</feature>
<dbReference type="SUPFAM" id="SSF50199">
    <property type="entry name" value="Staphylococcal nuclease"/>
    <property type="match status" value="1"/>
</dbReference>
<keyword evidence="12" id="KW-1185">Reference proteome</keyword>
<dbReference type="PROSITE" id="PS00093">
    <property type="entry name" value="N4_MTASE"/>
    <property type="match status" value="1"/>
</dbReference>
<evidence type="ECO:0000313" key="11">
    <source>
        <dbReference type="EMBL" id="GAV26485.1"/>
    </source>
</evidence>
<comment type="catalytic activity">
    <reaction evidence="7">
        <text>a 2'-deoxycytidine in DNA + S-adenosyl-L-methionine = an N(4)-methyl-2'-deoxycytidine in DNA + S-adenosyl-L-homocysteine + H(+)</text>
        <dbReference type="Rhea" id="RHEA:16857"/>
        <dbReference type="Rhea" id="RHEA-COMP:11369"/>
        <dbReference type="Rhea" id="RHEA-COMP:13674"/>
        <dbReference type="ChEBI" id="CHEBI:15378"/>
        <dbReference type="ChEBI" id="CHEBI:57856"/>
        <dbReference type="ChEBI" id="CHEBI:59789"/>
        <dbReference type="ChEBI" id="CHEBI:85452"/>
        <dbReference type="ChEBI" id="CHEBI:137933"/>
        <dbReference type="EC" id="2.1.1.113"/>
    </reaction>
</comment>
<dbReference type="STRING" id="661089.ciss_24180"/>
<keyword evidence="3" id="KW-0808">Transferase</keyword>
<dbReference type="Pfam" id="PF00565">
    <property type="entry name" value="SNase"/>
    <property type="match status" value="1"/>
</dbReference>
<sequence>MQEVENESVDLIVTSPPYWHLKDYEVTGQIGFGQSLHEYLKSLYQVWRECYRILKPGTRLCINVGDQFARAVVYGRYKVIPIHAEIISQCEEIGFDYMGSIIWQKKTTMNTTGGATVMGSFPYPPNGIIEIDYEFILIFKKPGKRTDIDKNLKEASKLTKEEWKEYFAGHWNFGGAKKIGHEAMFPDELPKRLIKMFTFIGDTVLDPFLGSGTTAKVALELGRNVIGYEINKNYLKIIKNKIGISQNIFLNGVEIIERSQPLQSTTESLDYVPKIQDAKPLINPGMLKFSGERLYKVEGITDDLSLILDNGLVASFLGVKIVKKKEALDYLKNYILGKNIFIKYDDIQILKKDRIMGYIYLKNKIFVNSYLIKAGYAVPSDETEYKYKSKFIKIFEENSHVSHK</sequence>
<dbReference type="InterPro" id="IPR035437">
    <property type="entry name" value="SNase_OB-fold_sf"/>
</dbReference>
<gene>
    <name evidence="11" type="ORF">ciss_24180</name>
</gene>
<evidence type="ECO:0000256" key="7">
    <source>
        <dbReference type="ARBA" id="ARBA00049120"/>
    </source>
</evidence>
<dbReference type="GO" id="GO:0015667">
    <property type="term" value="F:site-specific DNA-methyltransferase (cytosine-N4-specific) activity"/>
    <property type="evidence" value="ECO:0007669"/>
    <property type="project" value="UniProtKB-EC"/>
</dbReference>
<keyword evidence="5" id="KW-0680">Restriction system</keyword>
<dbReference type="GO" id="GO:0009007">
    <property type="term" value="F:site-specific DNA-methyltransferase (adenine-specific) activity"/>
    <property type="evidence" value="ECO:0007669"/>
    <property type="project" value="TreeGrafter"/>
</dbReference>
<dbReference type="GO" id="GO:0009307">
    <property type="term" value="P:DNA restriction-modification system"/>
    <property type="evidence" value="ECO:0007669"/>
    <property type="project" value="UniProtKB-KW"/>
</dbReference>
<evidence type="ECO:0000256" key="4">
    <source>
        <dbReference type="ARBA" id="ARBA00022691"/>
    </source>
</evidence>
<evidence type="ECO:0000259" key="10">
    <source>
        <dbReference type="Pfam" id="PF01555"/>
    </source>
</evidence>
<keyword evidence="4" id="KW-0949">S-adenosyl-L-methionine</keyword>
<evidence type="ECO:0000256" key="3">
    <source>
        <dbReference type="ARBA" id="ARBA00022679"/>
    </source>
</evidence>
<evidence type="ECO:0000256" key="6">
    <source>
        <dbReference type="ARBA" id="ARBA00023125"/>
    </source>
</evidence>
<organism evidence="11 12">
    <name type="scientific">Carboxydothermus islandicus</name>
    <dbReference type="NCBI Taxonomy" id="661089"/>
    <lineage>
        <taxon>Bacteria</taxon>
        <taxon>Bacillati</taxon>
        <taxon>Bacillota</taxon>
        <taxon>Clostridia</taxon>
        <taxon>Thermoanaerobacterales</taxon>
        <taxon>Thermoanaerobacteraceae</taxon>
        <taxon>Carboxydothermus</taxon>
    </lineage>
</organism>
<protein>
    <recommendedName>
        <fullName evidence="8">Methyltransferase</fullName>
        <ecNumber evidence="8">2.1.1.-</ecNumber>
    </recommendedName>
</protein>
<dbReference type="AlphaFoldDB" id="A0A1L8D5M8"/>
<dbReference type="GO" id="GO:0008170">
    <property type="term" value="F:N-methyltransferase activity"/>
    <property type="evidence" value="ECO:0007669"/>
    <property type="project" value="InterPro"/>
</dbReference>
<dbReference type="PRINTS" id="PR00508">
    <property type="entry name" value="S21N4MTFRASE"/>
</dbReference>
<feature type="domain" description="TNase-like" evidence="9">
    <location>
        <begin position="325"/>
        <end position="391"/>
    </location>
</feature>
<evidence type="ECO:0000259" key="9">
    <source>
        <dbReference type="Pfam" id="PF00565"/>
    </source>
</evidence>
<evidence type="ECO:0000313" key="12">
    <source>
        <dbReference type="Proteomes" id="UP000187338"/>
    </source>
</evidence>
<evidence type="ECO:0000256" key="8">
    <source>
        <dbReference type="RuleBase" id="RU362026"/>
    </source>
</evidence>
<dbReference type="Proteomes" id="UP000187338">
    <property type="component" value="Unassembled WGS sequence"/>
</dbReference>
<name>A0A1L8D5M8_9THEO</name>
<reference evidence="12" key="1">
    <citation type="submission" date="2016-12" db="EMBL/GenBank/DDBJ databases">
        <title>Draft Genome Sequences od Carboxydothermus pertinax and islandicus, Hydrogenogenic Carboxydotrophic Bacteria.</title>
        <authorList>
            <person name="Fukuyama Y."/>
            <person name="Ohmae K."/>
            <person name="Yoneda Y."/>
            <person name="Yoshida T."/>
            <person name="Sako Y."/>
        </authorList>
    </citation>
    <scope>NUCLEOTIDE SEQUENCE [LARGE SCALE GENOMIC DNA]</scope>
    <source>
        <strain evidence="12">SET</strain>
    </source>
</reference>
<dbReference type="GO" id="GO:0032259">
    <property type="term" value="P:methylation"/>
    <property type="evidence" value="ECO:0007669"/>
    <property type="project" value="UniProtKB-KW"/>
</dbReference>
<evidence type="ECO:0000256" key="5">
    <source>
        <dbReference type="ARBA" id="ARBA00022747"/>
    </source>
</evidence>
<dbReference type="InterPro" id="IPR001091">
    <property type="entry name" value="RM_Methyltransferase"/>
</dbReference>
<dbReference type="PANTHER" id="PTHR13370">
    <property type="entry name" value="RNA METHYLASE-RELATED"/>
    <property type="match status" value="1"/>
</dbReference>
<dbReference type="GO" id="GO:0005737">
    <property type="term" value="C:cytoplasm"/>
    <property type="evidence" value="ECO:0007669"/>
    <property type="project" value="TreeGrafter"/>
</dbReference>
<dbReference type="InterPro" id="IPR002941">
    <property type="entry name" value="DNA_methylase_N4/N6"/>
</dbReference>
<dbReference type="PANTHER" id="PTHR13370:SF3">
    <property type="entry name" value="TRNA (GUANINE(10)-N2)-METHYLTRANSFERASE HOMOLOG"/>
    <property type="match status" value="1"/>
</dbReference>
<dbReference type="Gene3D" id="2.40.50.90">
    <property type="match status" value="1"/>
</dbReference>
<proteinExistence type="inferred from homology"/>
<dbReference type="EC" id="2.1.1.-" evidence="8"/>